<dbReference type="InParanoid" id="K7K2T9"/>
<gene>
    <name evidence="1" type="ORF">GLYMA_01G091500</name>
</gene>
<name>K7K2T9_SOYBN</name>
<dbReference type="STRING" id="3847.K7K2T9"/>
<evidence type="ECO:0008006" key="4">
    <source>
        <dbReference type="Google" id="ProtNLM"/>
    </source>
</evidence>
<dbReference type="Proteomes" id="UP000008827">
    <property type="component" value="Chromosome 1"/>
</dbReference>
<dbReference type="EMBL" id="CM000834">
    <property type="protein sequence ID" value="KRH75545.1"/>
    <property type="molecule type" value="Genomic_DNA"/>
</dbReference>
<dbReference type="HOGENOM" id="CLU_2390366_0_0_1"/>
<dbReference type="PANTHER" id="PTHR22753">
    <property type="entry name" value="TRANSMEMBRANE PROTEIN 68"/>
    <property type="match status" value="1"/>
</dbReference>
<evidence type="ECO:0000313" key="3">
    <source>
        <dbReference type="Proteomes" id="UP000008827"/>
    </source>
</evidence>
<evidence type="ECO:0000313" key="2">
    <source>
        <dbReference type="EnsemblPlants" id="KRH75545"/>
    </source>
</evidence>
<sequence length="93" mass="10945">MHIHYYISLIYLKSKSDAGGEVVNQPVHMPLILPKVPGRFYYYFGKPLEMEDDRQKSHELYLQVKSEVKRCIAYLKVKRESDPCRGIGPRLLY</sequence>
<protein>
    <recommendedName>
        <fullName evidence="4">Acyltransferase</fullName>
    </recommendedName>
</protein>
<keyword evidence="3" id="KW-1185">Reference proteome</keyword>
<reference evidence="1 2" key="1">
    <citation type="journal article" date="2010" name="Nature">
        <title>Genome sequence of the palaeopolyploid soybean.</title>
        <authorList>
            <person name="Schmutz J."/>
            <person name="Cannon S.B."/>
            <person name="Schlueter J."/>
            <person name="Ma J."/>
            <person name="Mitros T."/>
            <person name="Nelson W."/>
            <person name="Hyten D.L."/>
            <person name="Song Q."/>
            <person name="Thelen J.J."/>
            <person name="Cheng J."/>
            <person name="Xu D."/>
            <person name="Hellsten U."/>
            <person name="May G.D."/>
            <person name="Yu Y."/>
            <person name="Sakurai T."/>
            <person name="Umezawa T."/>
            <person name="Bhattacharyya M.K."/>
            <person name="Sandhu D."/>
            <person name="Valliyodan B."/>
            <person name="Lindquist E."/>
            <person name="Peto M."/>
            <person name="Grant D."/>
            <person name="Shu S."/>
            <person name="Goodstein D."/>
            <person name="Barry K."/>
            <person name="Futrell-Griggs M."/>
            <person name="Abernathy B."/>
            <person name="Du J."/>
            <person name="Tian Z."/>
            <person name="Zhu L."/>
            <person name="Gill N."/>
            <person name="Joshi T."/>
            <person name="Libault M."/>
            <person name="Sethuraman A."/>
            <person name="Zhang X.-C."/>
            <person name="Shinozaki K."/>
            <person name="Nguyen H.T."/>
            <person name="Wing R.A."/>
            <person name="Cregan P."/>
            <person name="Specht J."/>
            <person name="Grimwood J."/>
            <person name="Rokhsar D."/>
            <person name="Stacey G."/>
            <person name="Shoemaker R.C."/>
            <person name="Jackson S.A."/>
        </authorList>
    </citation>
    <scope>NUCLEOTIDE SEQUENCE</scope>
    <source>
        <strain evidence="2">cv. Williams 82</strain>
        <tissue evidence="1">Callus</tissue>
    </source>
</reference>
<dbReference type="AlphaFoldDB" id="K7K2T9"/>
<reference evidence="1" key="3">
    <citation type="submission" date="2018-07" db="EMBL/GenBank/DDBJ databases">
        <title>WGS assembly of Glycine max.</title>
        <authorList>
            <person name="Schmutz J."/>
            <person name="Cannon S."/>
            <person name="Schlueter J."/>
            <person name="Ma J."/>
            <person name="Mitros T."/>
            <person name="Nelson W."/>
            <person name="Hyten D."/>
            <person name="Song Q."/>
            <person name="Thelen J."/>
            <person name="Cheng J."/>
            <person name="Xu D."/>
            <person name="Hellsten U."/>
            <person name="May G."/>
            <person name="Yu Y."/>
            <person name="Sakurai T."/>
            <person name="Umezawa T."/>
            <person name="Bhattacharyya M."/>
            <person name="Sandhu D."/>
            <person name="Valliyodan B."/>
            <person name="Lindquist E."/>
            <person name="Peto M."/>
            <person name="Grant D."/>
            <person name="Shu S."/>
            <person name="Goodstein D."/>
            <person name="Barry K."/>
            <person name="Futrell-Griggs M."/>
            <person name="Abernathy B."/>
            <person name="Du J."/>
            <person name="Tian Z."/>
            <person name="Zhu L."/>
            <person name="Gill N."/>
            <person name="Joshi T."/>
            <person name="Libault M."/>
            <person name="Sethuraman A."/>
            <person name="Zhang X."/>
            <person name="Shinozaki K."/>
            <person name="Nguyen H."/>
            <person name="Wing R."/>
            <person name="Cregan P."/>
            <person name="Specht J."/>
            <person name="Grimwood J."/>
            <person name="Rokhsar D."/>
            <person name="Stacey G."/>
            <person name="Shoemaker R."/>
            <person name="Jackson S."/>
        </authorList>
    </citation>
    <scope>NUCLEOTIDE SEQUENCE</scope>
    <source>
        <tissue evidence="1">Callus</tissue>
    </source>
</reference>
<organism evidence="1">
    <name type="scientific">Glycine max</name>
    <name type="common">Soybean</name>
    <name type="synonym">Glycine hispida</name>
    <dbReference type="NCBI Taxonomy" id="3847"/>
    <lineage>
        <taxon>Eukaryota</taxon>
        <taxon>Viridiplantae</taxon>
        <taxon>Streptophyta</taxon>
        <taxon>Embryophyta</taxon>
        <taxon>Tracheophyta</taxon>
        <taxon>Spermatophyta</taxon>
        <taxon>Magnoliopsida</taxon>
        <taxon>eudicotyledons</taxon>
        <taxon>Gunneridae</taxon>
        <taxon>Pentapetalae</taxon>
        <taxon>rosids</taxon>
        <taxon>fabids</taxon>
        <taxon>Fabales</taxon>
        <taxon>Fabaceae</taxon>
        <taxon>Papilionoideae</taxon>
        <taxon>50 kb inversion clade</taxon>
        <taxon>NPAAA clade</taxon>
        <taxon>indigoferoid/millettioid clade</taxon>
        <taxon>Phaseoleae</taxon>
        <taxon>Glycine</taxon>
        <taxon>Glycine subgen. Soja</taxon>
    </lineage>
</organism>
<dbReference type="Gramene" id="KRH75545">
    <property type="protein sequence ID" value="KRH75545"/>
    <property type="gene ID" value="GLYMA_01G091500"/>
</dbReference>
<reference evidence="2" key="2">
    <citation type="submission" date="2018-02" db="UniProtKB">
        <authorList>
            <consortium name="EnsemblPlants"/>
        </authorList>
    </citation>
    <scope>IDENTIFICATION</scope>
    <source>
        <strain evidence="2">Williams 82</strain>
    </source>
</reference>
<dbReference type="EnsemblPlants" id="KRH75545">
    <property type="protein sequence ID" value="KRH75545"/>
    <property type="gene ID" value="GLYMA_01G091500"/>
</dbReference>
<dbReference type="PaxDb" id="3847-GLYMA01G22927.1"/>
<dbReference type="PANTHER" id="PTHR22753:SF24">
    <property type="entry name" value="ESTERASE_LIPASE_THIOESTERASE FAMILY PROTEIN"/>
    <property type="match status" value="1"/>
</dbReference>
<proteinExistence type="predicted"/>
<accession>K7K2T9</accession>
<evidence type="ECO:0000313" key="1">
    <source>
        <dbReference type="EMBL" id="KRH75545.1"/>
    </source>
</evidence>